<proteinExistence type="predicted"/>
<protein>
    <submittedName>
        <fullName evidence="1">Uncharacterized protein</fullName>
    </submittedName>
</protein>
<evidence type="ECO:0000313" key="1">
    <source>
        <dbReference type="EMBL" id="KKN32590.1"/>
    </source>
</evidence>
<accession>A0A0F9PLC1</accession>
<dbReference type="EMBL" id="LAZR01002241">
    <property type="protein sequence ID" value="KKN32590.1"/>
    <property type="molecule type" value="Genomic_DNA"/>
</dbReference>
<organism evidence="1">
    <name type="scientific">marine sediment metagenome</name>
    <dbReference type="NCBI Taxonomy" id="412755"/>
    <lineage>
        <taxon>unclassified sequences</taxon>
        <taxon>metagenomes</taxon>
        <taxon>ecological metagenomes</taxon>
    </lineage>
</organism>
<gene>
    <name evidence="1" type="ORF">LCGC14_0812130</name>
</gene>
<name>A0A0F9PLC1_9ZZZZ</name>
<sequence>MIDNTPRILLHYSDIEKVRDTLAAALAFHAHRDEMNAQVHLAAKCRFSPLTSELTAALERMNKWLKPEEEAEDE</sequence>
<dbReference type="AlphaFoldDB" id="A0A0F9PLC1"/>
<reference evidence="1" key="1">
    <citation type="journal article" date="2015" name="Nature">
        <title>Complex archaea that bridge the gap between prokaryotes and eukaryotes.</title>
        <authorList>
            <person name="Spang A."/>
            <person name="Saw J.H."/>
            <person name="Jorgensen S.L."/>
            <person name="Zaremba-Niedzwiedzka K."/>
            <person name="Martijn J."/>
            <person name="Lind A.E."/>
            <person name="van Eijk R."/>
            <person name="Schleper C."/>
            <person name="Guy L."/>
            <person name="Ettema T.J."/>
        </authorList>
    </citation>
    <scope>NUCLEOTIDE SEQUENCE</scope>
</reference>
<comment type="caution">
    <text evidence="1">The sequence shown here is derived from an EMBL/GenBank/DDBJ whole genome shotgun (WGS) entry which is preliminary data.</text>
</comment>